<dbReference type="Pfam" id="PF12833">
    <property type="entry name" value="HTH_18"/>
    <property type="match status" value="1"/>
</dbReference>
<dbReference type="RefSeq" id="WP_128388858.1">
    <property type="nucleotide sequence ID" value="NZ_SBII01000002.1"/>
</dbReference>
<dbReference type="Proteomes" id="UP000287527">
    <property type="component" value="Unassembled WGS sequence"/>
</dbReference>
<dbReference type="GO" id="GO:0003700">
    <property type="term" value="F:DNA-binding transcription factor activity"/>
    <property type="evidence" value="ECO:0007669"/>
    <property type="project" value="InterPro"/>
</dbReference>
<dbReference type="InterPro" id="IPR009057">
    <property type="entry name" value="Homeodomain-like_sf"/>
</dbReference>
<dbReference type="EMBL" id="SBII01000002">
    <property type="protein sequence ID" value="RWX02589.1"/>
    <property type="molecule type" value="Genomic_DNA"/>
</dbReference>
<dbReference type="PANTHER" id="PTHR43280:SF32">
    <property type="entry name" value="TRANSCRIPTIONAL REGULATORY PROTEIN"/>
    <property type="match status" value="1"/>
</dbReference>
<dbReference type="OrthoDB" id="1096411at2"/>
<protein>
    <submittedName>
        <fullName evidence="5">Helix-turn-helix domain-containing protein</fullName>
    </submittedName>
</protein>
<evidence type="ECO:0000256" key="2">
    <source>
        <dbReference type="ARBA" id="ARBA00023125"/>
    </source>
</evidence>
<dbReference type="SUPFAM" id="SSF46689">
    <property type="entry name" value="Homeodomain-like"/>
    <property type="match status" value="1"/>
</dbReference>
<keyword evidence="1" id="KW-0805">Transcription regulation</keyword>
<sequence length="277" mass="32886">MNQEFPILELENFRFNELSDIFMLDHVTHGNHQITGHKHDFYLFFLIEQSNGTHSIDFVDYPVCNYQLHILLPGQVHAWSLAKDTKGYQLMISKKVFETFAHYLQFSPMPQFNHPVLSLTETSYRLLDSEFKQLNAELEKEKLYWDIIYLRCRLIVQLAVRDIEEEFKDLDMLKSNPIIVRYIKLVDDYYKQEKSVSFYAGHLNITPNYLNILCRKYTKISANTIIQNRVLLESKRLLRISEMTIKEIAYHLGFNDLAYFSNFFKAKTGESPRLFRS</sequence>
<proteinExistence type="predicted"/>
<dbReference type="GO" id="GO:0043565">
    <property type="term" value="F:sequence-specific DNA binding"/>
    <property type="evidence" value="ECO:0007669"/>
    <property type="project" value="InterPro"/>
</dbReference>
<dbReference type="Gene3D" id="1.10.10.60">
    <property type="entry name" value="Homeodomain-like"/>
    <property type="match status" value="1"/>
</dbReference>
<comment type="caution">
    <text evidence="5">The sequence shown here is derived from an EMBL/GenBank/DDBJ whole genome shotgun (WGS) entry which is preliminary data.</text>
</comment>
<dbReference type="InterPro" id="IPR018060">
    <property type="entry name" value="HTH_AraC"/>
</dbReference>
<dbReference type="AlphaFoldDB" id="A0A444HE81"/>
<dbReference type="PRINTS" id="PR00032">
    <property type="entry name" value="HTHARAC"/>
</dbReference>
<dbReference type="SMART" id="SM00342">
    <property type="entry name" value="HTH_ARAC"/>
    <property type="match status" value="1"/>
</dbReference>
<keyword evidence="6" id="KW-1185">Reference proteome</keyword>
<evidence type="ECO:0000256" key="3">
    <source>
        <dbReference type="ARBA" id="ARBA00023163"/>
    </source>
</evidence>
<keyword evidence="3" id="KW-0804">Transcription</keyword>
<keyword evidence="2" id="KW-0238">DNA-binding</keyword>
<dbReference type="InterPro" id="IPR020449">
    <property type="entry name" value="Tscrpt_reg_AraC-type_HTH"/>
</dbReference>
<dbReference type="SUPFAM" id="SSF51215">
    <property type="entry name" value="Regulatory protein AraC"/>
    <property type="match status" value="1"/>
</dbReference>
<name>A0A444HE81_9FLAO</name>
<organism evidence="5 6">
    <name type="scientific">Flavobacterium cerinum</name>
    <dbReference type="NCBI Taxonomy" id="2502784"/>
    <lineage>
        <taxon>Bacteria</taxon>
        <taxon>Pseudomonadati</taxon>
        <taxon>Bacteroidota</taxon>
        <taxon>Flavobacteriia</taxon>
        <taxon>Flavobacteriales</taxon>
        <taxon>Flavobacteriaceae</taxon>
        <taxon>Flavobacterium</taxon>
    </lineage>
</organism>
<dbReference type="PROSITE" id="PS01124">
    <property type="entry name" value="HTH_ARAC_FAMILY_2"/>
    <property type="match status" value="1"/>
</dbReference>
<evidence type="ECO:0000313" key="5">
    <source>
        <dbReference type="EMBL" id="RWX02589.1"/>
    </source>
</evidence>
<feature type="domain" description="HTH araC/xylS-type" evidence="4">
    <location>
        <begin position="180"/>
        <end position="277"/>
    </location>
</feature>
<dbReference type="PANTHER" id="PTHR43280">
    <property type="entry name" value="ARAC-FAMILY TRANSCRIPTIONAL REGULATOR"/>
    <property type="match status" value="1"/>
</dbReference>
<accession>A0A444HE81</accession>
<reference evidence="5 6" key="1">
    <citation type="submission" date="2019-01" db="EMBL/GenBank/DDBJ databases">
        <title>Flavobacterium sp. nov.,isolated from freshwater.</title>
        <authorList>
            <person name="Zhang R."/>
            <person name="Du Z.-J."/>
        </authorList>
    </citation>
    <scope>NUCLEOTIDE SEQUENCE [LARGE SCALE GENOMIC DNA]</scope>
    <source>
        <strain evidence="5 6">1E403</strain>
    </source>
</reference>
<evidence type="ECO:0000259" key="4">
    <source>
        <dbReference type="PROSITE" id="PS01124"/>
    </source>
</evidence>
<evidence type="ECO:0000313" key="6">
    <source>
        <dbReference type="Proteomes" id="UP000287527"/>
    </source>
</evidence>
<dbReference type="InterPro" id="IPR037923">
    <property type="entry name" value="HTH-like"/>
</dbReference>
<evidence type="ECO:0000256" key="1">
    <source>
        <dbReference type="ARBA" id="ARBA00023015"/>
    </source>
</evidence>
<gene>
    <name evidence="5" type="ORF">EPI11_05075</name>
</gene>